<keyword evidence="1" id="KW-0472">Membrane</keyword>
<keyword evidence="1" id="KW-0812">Transmembrane</keyword>
<dbReference type="Proteomes" id="UP000256601">
    <property type="component" value="Unassembled WGS sequence"/>
</dbReference>
<evidence type="ECO:0000313" key="2">
    <source>
        <dbReference type="EMBL" id="RDW27531.1"/>
    </source>
</evidence>
<sequence>MLNYIKQQIILHLIINPRRSYQFRELRHSTLQPAQPIDIHRTLESYKNVTLLLHLLVYIGSQWLLPCLVSLLILLYLGSFITIFINVSVFLLLTCFAF</sequence>
<feature type="transmembrane region" description="Helical" evidence="1">
    <location>
        <begin position="49"/>
        <end position="65"/>
    </location>
</feature>
<protein>
    <submittedName>
        <fullName evidence="2">Uncharacterized protein</fullName>
    </submittedName>
</protein>
<reference evidence="2 3" key="1">
    <citation type="submission" date="2018-07" db="EMBL/GenBank/DDBJ databases">
        <title>Draft Genome Assemblies for Five Robust Yarrowia lipolytica Strains Exhibiting High Lipid Production and Pentose Sugar Utilization and Sugar Alcohol Secretion from Undetoxified Lignocellulosic Biomass Hydrolysates.</title>
        <authorList>
            <consortium name="DOE Joint Genome Institute"/>
            <person name="Walker C."/>
            <person name="Ryu S."/>
            <person name="Na H."/>
            <person name="Zane M."/>
            <person name="LaButti K."/>
            <person name="Lipzen A."/>
            <person name="Haridas S."/>
            <person name="Barry K."/>
            <person name="Grigoriev I.V."/>
            <person name="Quarterman J."/>
            <person name="Slininger P."/>
            <person name="Dien B."/>
            <person name="Trinh C.T."/>
        </authorList>
    </citation>
    <scope>NUCLEOTIDE SEQUENCE [LARGE SCALE GENOMIC DNA]</scope>
    <source>
        <strain evidence="2 3">YB392</strain>
    </source>
</reference>
<keyword evidence="1" id="KW-1133">Transmembrane helix</keyword>
<feature type="transmembrane region" description="Helical" evidence="1">
    <location>
        <begin position="71"/>
        <end position="97"/>
    </location>
</feature>
<proteinExistence type="predicted"/>
<name>A0A371CB54_YARLL</name>
<organism evidence="2 3">
    <name type="scientific">Yarrowia lipolytica</name>
    <name type="common">Candida lipolytica</name>
    <dbReference type="NCBI Taxonomy" id="4952"/>
    <lineage>
        <taxon>Eukaryota</taxon>
        <taxon>Fungi</taxon>
        <taxon>Dikarya</taxon>
        <taxon>Ascomycota</taxon>
        <taxon>Saccharomycotina</taxon>
        <taxon>Dipodascomycetes</taxon>
        <taxon>Dipodascales</taxon>
        <taxon>Dipodascales incertae sedis</taxon>
        <taxon>Yarrowia</taxon>
    </lineage>
</organism>
<accession>A0A371CB54</accession>
<evidence type="ECO:0000313" key="3">
    <source>
        <dbReference type="Proteomes" id="UP000256601"/>
    </source>
</evidence>
<gene>
    <name evidence="2" type="ORF">B0I71DRAFT_128939</name>
</gene>
<dbReference type="AlphaFoldDB" id="A0A371CB54"/>
<dbReference type="EMBL" id="KZ858961">
    <property type="protein sequence ID" value="RDW27531.1"/>
    <property type="molecule type" value="Genomic_DNA"/>
</dbReference>
<evidence type="ECO:0000256" key="1">
    <source>
        <dbReference type="SAM" id="Phobius"/>
    </source>
</evidence>